<keyword evidence="6" id="KW-0119">Carbohydrate metabolism</keyword>
<dbReference type="PANTHER" id="PTHR38050:SF2">
    <property type="entry name" value="FERULOYL ESTERASE C-RELATED"/>
    <property type="match status" value="1"/>
</dbReference>
<dbReference type="RefSeq" id="WP_298393486.1">
    <property type="nucleotide sequence ID" value="NZ_CP151406.1"/>
</dbReference>
<keyword evidence="2" id="KW-0964">Secreted</keyword>
<dbReference type="Pfam" id="PF10503">
    <property type="entry name" value="Esterase_PHB"/>
    <property type="match status" value="1"/>
</dbReference>
<evidence type="ECO:0000256" key="3">
    <source>
        <dbReference type="ARBA" id="ARBA00022651"/>
    </source>
</evidence>
<proteinExistence type="predicted"/>
<evidence type="ECO:0000256" key="5">
    <source>
        <dbReference type="ARBA" id="ARBA00022801"/>
    </source>
</evidence>
<feature type="chain" id="PRO_5047511409" evidence="8">
    <location>
        <begin position="21"/>
        <end position="316"/>
    </location>
</feature>
<sequence length="316" mass="34103">MLHRALTLCLLALLAAPVAASWQDRSKHDEARMVDIRHDGEKRRYALYVPPGLDTSKPAPLVLAFHGGGGHAEFMADDARYGLISKAREAGFVVAFPNGYSRLPRGRLATWNAGGCCGDARDRGSDDVGFSRAVVADIGRRVAIDRQRVFATGMSNGAMMAYRLACEAADLVRAVAAVAGTEAVAECRPARPVPVLHIHARNDTHVLFDGGAGPDAFRDASKVMDFVSAPETVKRWVGRNACQTQPERTLERPGAWCERYRGCRDGATVQLCVTADGGHSWPGAEAVRRGKENASQALDASEAIWTFFSEVSGARR</sequence>
<protein>
    <submittedName>
        <fullName evidence="9">PHB depolymerase family esterase</fullName>
    </submittedName>
</protein>
<reference evidence="9 10" key="1">
    <citation type="submission" date="2024-04" db="EMBL/GenBank/DDBJ databases">
        <title>Dissimilatory iodate-reducing microorganisms contribute to the enrichment of iodine in groundwater.</title>
        <authorList>
            <person name="Jiang Z."/>
        </authorList>
    </citation>
    <scope>NUCLEOTIDE SEQUENCE [LARGE SCALE GENOMIC DNA]</scope>
    <source>
        <strain evidence="9 10">NCP973</strain>
    </source>
</reference>
<dbReference type="Gene3D" id="3.40.50.1820">
    <property type="entry name" value="alpha/beta hydrolase"/>
    <property type="match status" value="1"/>
</dbReference>
<evidence type="ECO:0000256" key="6">
    <source>
        <dbReference type="ARBA" id="ARBA00023277"/>
    </source>
</evidence>
<keyword evidence="3" id="KW-0858">Xylan degradation</keyword>
<name>A0ABZ2XDF2_9RHOO</name>
<evidence type="ECO:0000256" key="4">
    <source>
        <dbReference type="ARBA" id="ARBA00022729"/>
    </source>
</evidence>
<keyword evidence="7" id="KW-0624">Polysaccharide degradation</keyword>
<evidence type="ECO:0000313" key="10">
    <source>
        <dbReference type="Proteomes" id="UP001479520"/>
    </source>
</evidence>
<dbReference type="SUPFAM" id="SSF53474">
    <property type="entry name" value="alpha/beta-Hydrolases"/>
    <property type="match status" value="1"/>
</dbReference>
<dbReference type="PANTHER" id="PTHR38050">
    <property type="match status" value="1"/>
</dbReference>
<dbReference type="Proteomes" id="UP001479520">
    <property type="component" value="Chromosome"/>
</dbReference>
<dbReference type="EMBL" id="CP151406">
    <property type="protein sequence ID" value="WZJ20203.1"/>
    <property type="molecule type" value="Genomic_DNA"/>
</dbReference>
<gene>
    <name evidence="9" type="ORF">AADV58_09540</name>
</gene>
<accession>A0ABZ2XDF2</accession>
<dbReference type="InterPro" id="IPR029058">
    <property type="entry name" value="AB_hydrolase_fold"/>
</dbReference>
<comment type="subcellular location">
    <subcellularLocation>
        <location evidence="1">Secreted</location>
    </subcellularLocation>
</comment>
<organism evidence="9 10">
    <name type="scientific">Azonexus hydrophilus</name>
    <dbReference type="NCBI Taxonomy" id="418702"/>
    <lineage>
        <taxon>Bacteria</taxon>
        <taxon>Pseudomonadati</taxon>
        <taxon>Pseudomonadota</taxon>
        <taxon>Betaproteobacteria</taxon>
        <taxon>Rhodocyclales</taxon>
        <taxon>Azonexaceae</taxon>
        <taxon>Azonexus</taxon>
    </lineage>
</organism>
<feature type="signal peptide" evidence="8">
    <location>
        <begin position="1"/>
        <end position="20"/>
    </location>
</feature>
<keyword evidence="10" id="KW-1185">Reference proteome</keyword>
<dbReference type="InterPro" id="IPR043595">
    <property type="entry name" value="FaeB/C/D"/>
</dbReference>
<dbReference type="InterPro" id="IPR010126">
    <property type="entry name" value="Esterase_phb"/>
</dbReference>
<evidence type="ECO:0000256" key="8">
    <source>
        <dbReference type="SAM" id="SignalP"/>
    </source>
</evidence>
<evidence type="ECO:0000256" key="1">
    <source>
        <dbReference type="ARBA" id="ARBA00004613"/>
    </source>
</evidence>
<evidence type="ECO:0000256" key="2">
    <source>
        <dbReference type="ARBA" id="ARBA00022525"/>
    </source>
</evidence>
<evidence type="ECO:0000313" key="9">
    <source>
        <dbReference type="EMBL" id="WZJ20203.1"/>
    </source>
</evidence>
<keyword evidence="5" id="KW-0378">Hydrolase</keyword>
<evidence type="ECO:0000256" key="7">
    <source>
        <dbReference type="ARBA" id="ARBA00023326"/>
    </source>
</evidence>
<keyword evidence="4 8" id="KW-0732">Signal</keyword>